<protein>
    <submittedName>
        <fullName evidence="2">Uncharacterized protein</fullName>
    </submittedName>
</protein>
<evidence type="ECO:0000313" key="3">
    <source>
        <dbReference type="Proteomes" id="UP000271098"/>
    </source>
</evidence>
<dbReference type="Proteomes" id="UP000271098">
    <property type="component" value="Unassembled WGS sequence"/>
</dbReference>
<feature type="region of interest" description="Disordered" evidence="1">
    <location>
        <begin position="1"/>
        <end position="29"/>
    </location>
</feature>
<evidence type="ECO:0000313" key="2">
    <source>
        <dbReference type="EMBL" id="VDN39866.1"/>
    </source>
</evidence>
<evidence type="ECO:0000256" key="1">
    <source>
        <dbReference type="SAM" id="MobiDB-lite"/>
    </source>
</evidence>
<gene>
    <name evidence="2" type="ORF">GPUH_LOCUS22346</name>
</gene>
<reference evidence="2 3" key="1">
    <citation type="submission" date="2018-11" db="EMBL/GenBank/DDBJ databases">
        <authorList>
            <consortium name="Pathogen Informatics"/>
        </authorList>
    </citation>
    <scope>NUCLEOTIDE SEQUENCE [LARGE SCALE GENOMIC DNA]</scope>
</reference>
<sequence>MSQLQTKYAAAPTNTAGIGDRLENTTSAD</sequence>
<organism evidence="2 3">
    <name type="scientific">Gongylonema pulchrum</name>
    <dbReference type="NCBI Taxonomy" id="637853"/>
    <lineage>
        <taxon>Eukaryota</taxon>
        <taxon>Metazoa</taxon>
        <taxon>Ecdysozoa</taxon>
        <taxon>Nematoda</taxon>
        <taxon>Chromadorea</taxon>
        <taxon>Rhabditida</taxon>
        <taxon>Spirurina</taxon>
        <taxon>Spiruromorpha</taxon>
        <taxon>Spiruroidea</taxon>
        <taxon>Gongylonematidae</taxon>
        <taxon>Gongylonema</taxon>
    </lineage>
</organism>
<name>A0A3P7R9W2_9BILA</name>
<dbReference type="EMBL" id="UYRT01094861">
    <property type="protein sequence ID" value="VDN39866.1"/>
    <property type="molecule type" value="Genomic_DNA"/>
</dbReference>
<accession>A0A3P7R9W2</accession>
<dbReference type="AlphaFoldDB" id="A0A3P7R9W2"/>
<proteinExistence type="predicted"/>
<keyword evidence="3" id="KW-1185">Reference proteome</keyword>
<feature type="compositionally biased region" description="Polar residues" evidence="1">
    <location>
        <begin position="1"/>
        <end position="16"/>
    </location>
</feature>